<feature type="region of interest" description="Disordered" evidence="3">
    <location>
        <begin position="1"/>
        <end position="23"/>
    </location>
</feature>
<organism evidence="5 6">
    <name type="scientific">Candidatus Segetimicrobium genomatis</name>
    <dbReference type="NCBI Taxonomy" id="2569760"/>
    <lineage>
        <taxon>Bacteria</taxon>
        <taxon>Bacillati</taxon>
        <taxon>Candidatus Sysuimicrobiota</taxon>
        <taxon>Candidatus Sysuimicrobiia</taxon>
        <taxon>Candidatus Sysuimicrobiales</taxon>
        <taxon>Candidatus Segetimicrobiaceae</taxon>
        <taxon>Candidatus Segetimicrobium</taxon>
    </lineage>
</organism>
<gene>
    <name evidence="5" type="ORF">E6H05_01065</name>
</gene>
<feature type="domain" description="Nudix hydrolase" evidence="4">
    <location>
        <begin position="19"/>
        <end position="153"/>
    </location>
</feature>
<proteinExistence type="inferred from homology"/>
<dbReference type="PANTHER" id="PTHR21340">
    <property type="entry name" value="DIADENOSINE 5,5-P1,P4-TETRAPHOSPHATE PYROPHOSPHOHYDROLASE MUTT"/>
    <property type="match status" value="1"/>
</dbReference>
<dbReference type="PRINTS" id="PR00502">
    <property type="entry name" value="NUDIXFAMILY"/>
</dbReference>
<dbReference type="PANTHER" id="PTHR21340:SF0">
    <property type="entry name" value="BIS(5'-NUCLEOSYL)-TETRAPHOSPHATASE [ASYMMETRICAL]"/>
    <property type="match status" value="1"/>
</dbReference>
<dbReference type="Proteomes" id="UP000318834">
    <property type="component" value="Unassembled WGS sequence"/>
</dbReference>
<evidence type="ECO:0000256" key="2">
    <source>
        <dbReference type="RuleBase" id="RU003476"/>
    </source>
</evidence>
<protein>
    <submittedName>
        <fullName evidence="5">NUDIX hydrolase</fullName>
    </submittedName>
</protein>
<dbReference type="InterPro" id="IPR000086">
    <property type="entry name" value="NUDIX_hydrolase_dom"/>
</dbReference>
<dbReference type="PROSITE" id="PS00893">
    <property type="entry name" value="NUDIX_BOX"/>
    <property type="match status" value="1"/>
</dbReference>
<dbReference type="InterPro" id="IPR020084">
    <property type="entry name" value="NUDIX_hydrolase_CS"/>
</dbReference>
<dbReference type="Gene3D" id="3.90.79.10">
    <property type="entry name" value="Nucleoside Triphosphate Pyrophosphohydrolase"/>
    <property type="match status" value="1"/>
</dbReference>
<comment type="similarity">
    <text evidence="2">Belongs to the Nudix hydrolase family.</text>
</comment>
<dbReference type="InterPro" id="IPR015797">
    <property type="entry name" value="NUDIX_hydrolase-like_dom_sf"/>
</dbReference>
<dbReference type="InterPro" id="IPR051325">
    <property type="entry name" value="Nudix_hydrolase_domain"/>
</dbReference>
<reference evidence="5 6" key="1">
    <citation type="journal article" date="2019" name="Nat. Microbiol.">
        <title>Mediterranean grassland soil C-N compound turnover is dependent on rainfall and depth, and is mediated by genomically divergent microorganisms.</title>
        <authorList>
            <person name="Diamond S."/>
            <person name="Andeer P.F."/>
            <person name="Li Z."/>
            <person name="Crits-Christoph A."/>
            <person name="Burstein D."/>
            <person name="Anantharaman K."/>
            <person name="Lane K.R."/>
            <person name="Thomas B.C."/>
            <person name="Pan C."/>
            <person name="Northen T.R."/>
            <person name="Banfield J.F."/>
        </authorList>
    </citation>
    <scope>NUCLEOTIDE SEQUENCE [LARGE SCALE GENOMIC DNA]</scope>
    <source>
        <strain evidence="5">NP_8</strain>
    </source>
</reference>
<evidence type="ECO:0000256" key="1">
    <source>
        <dbReference type="ARBA" id="ARBA00022801"/>
    </source>
</evidence>
<dbReference type="PROSITE" id="PS51462">
    <property type="entry name" value="NUDIX"/>
    <property type="match status" value="1"/>
</dbReference>
<dbReference type="CDD" id="cd03673">
    <property type="entry name" value="NUDIX_Ap6A_hydrolase"/>
    <property type="match status" value="1"/>
</dbReference>
<dbReference type="EMBL" id="VBAP01000006">
    <property type="protein sequence ID" value="TMI77122.1"/>
    <property type="molecule type" value="Genomic_DNA"/>
</dbReference>
<keyword evidence="1 2" id="KW-0378">Hydrolase</keyword>
<accession>A0A537J1C6</accession>
<sequence length="165" mass="18804">MRSVPVKKGQGGRARKPVKRAQSAGGVVFRRDGGAPRILLLKHSSGKWMLPKGTIEEGETPEAVALREVREETGISNVRVVADLGEERYYFFWRSEDTYYDKTVRYFLLEFLGGEEARPQAEEGFVTCEWVPLDDAIERIKYKETREVVRRAKERLVQPDLAASS</sequence>
<dbReference type="SUPFAM" id="SSF55811">
    <property type="entry name" value="Nudix"/>
    <property type="match status" value="1"/>
</dbReference>
<evidence type="ECO:0000313" key="5">
    <source>
        <dbReference type="EMBL" id="TMI77122.1"/>
    </source>
</evidence>
<dbReference type="GO" id="GO:0006167">
    <property type="term" value="P:AMP biosynthetic process"/>
    <property type="evidence" value="ECO:0007669"/>
    <property type="project" value="TreeGrafter"/>
</dbReference>
<dbReference type="InterPro" id="IPR020476">
    <property type="entry name" value="Nudix_hydrolase"/>
</dbReference>
<dbReference type="GO" id="GO:0004081">
    <property type="term" value="F:bis(5'-nucleosyl)-tetraphosphatase (asymmetrical) activity"/>
    <property type="evidence" value="ECO:0007669"/>
    <property type="project" value="TreeGrafter"/>
</dbReference>
<comment type="caution">
    <text evidence="5">The sequence shown here is derived from an EMBL/GenBank/DDBJ whole genome shotgun (WGS) entry which is preliminary data.</text>
</comment>
<name>A0A537J1C6_9BACT</name>
<dbReference type="Pfam" id="PF00293">
    <property type="entry name" value="NUDIX"/>
    <property type="match status" value="1"/>
</dbReference>
<evidence type="ECO:0000259" key="4">
    <source>
        <dbReference type="PROSITE" id="PS51462"/>
    </source>
</evidence>
<evidence type="ECO:0000313" key="6">
    <source>
        <dbReference type="Proteomes" id="UP000318834"/>
    </source>
</evidence>
<dbReference type="AlphaFoldDB" id="A0A537J1C6"/>
<dbReference type="GO" id="GO:0006754">
    <property type="term" value="P:ATP biosynthetic process"/>
    <property type="evidence" value="ECO:0007669"/>
    <property type="project" value="TreeGrafter"/>
</dbReference>
<evidence type="ECO:0000256" key="3">
    <source>
        <dbReference type="SAM" id="MobiDB-lite"/>
    </source>
</evidence>